<dbReference type="EMBL" id="BTGC01000008">
    <property type="protein sequence ID" value="GMM52190.1"/>
    <property type="molecule type" value="Genomic_DNA"/>
</dbReference>
<dbReference type="InterPro" id="IPR032675">
    <property type="entry name" value="LRR_dom_sf"/>
</dbReference>
<proteinExistence type="predicted"/>
<sequence length="426" mass="47635">MVGKRRPRKFRPPYRKVTGTGEIIENEAIDEELLDQLSVDDAGNADGNKNGINGNKNDNPNGNPNDQIEQSDSNSEPIPKDYISNLPIDILDDICQKLPSCVPLLFVSRKWFVISCRYVYASPHLISSNFSPFLQTLTENKILGPLVRELNLVSIAQIGKNSMLSKLLHKCSTNLRLFVAPQSHFGYAPMISLSHCTHLEVLDLSLVSEKIDLAKLFKIICKFKELRVLYFPRSSLACTAELDEDANSSMEWPPNLMRLGLSGGFPSHFIETTNFPKTITDLQITNCPYLTKQSFNHLLSKMGPQLKKLAVLYPLALLNEDALDYVFLMCPNLKSLQVSVDYLTDEALDPTRTPLNHPLTTLSLYSSGLMGHSDKIRPGDILLATDYFLNLKVVQASLLLGWKPESSTLMGLVEVLYERGGGVWYS</sequence>
<dbReference type="Gene3D" id="3.80.10.10">
    <property type="entry name" value="Ribonuclease Inhibitor"/>
    <property type="match status" value="1"/>
</dbReference>
<dbReference type="Proteomes" id="UP001362899">
    <property type="component" value="Unassembled WGS sequence"/>
</dbReference>
<reference evidence="2 3" key="1">
    <citation type="journal article" date="2023" name="Elife">
        <title>Identification of key yeast species and microbe-microbe interactions impacting larval growth of Drosophila in the wild.</title>
        <authorList>
            <person name="Mure A."/>
            <person name="Sugiura Y."/>
            <person name="Maeda R."/>
            <person name="Honda K."/>
            <person name="Sakurai N."/>
            <person name="Takahashi Y."/>
            <person name="Watada M."/>
            <person name="Katoh T."/>
            <person name="Gotoh A."/>
            <person name="Gotoh Y."/>
            <person name="Taniguchi I."/>
            <person name="Nakamura K."/>
            <person name="Hayashi T."/>
            <person name="Katayama T."/>
            <person name="Uemura T."/>
            <person name="Hattori Y."/>
        </authorList>
    </citation>
    <scope>NUCLEOTIDE SEQUENCE [LARGE SCALE GENOMIC DNA]</scope>
    <source>
        <strain evidence="2 3">SB-73</strain>
    </source>
</reference>
<comment type="caution">
    <text evidence="2">The sequence shown here is derived from an EMBL/GenBank/DDBJ whole genome shotgun (WGS) entry which is preliminary data.</text>
</comment>
<accession>A0AAV5RLA7</accession>
<feature type="compositionally biased region" description="Polar residues" evidence="1">
    <location>
        <begin position="67"/>
        <end position="76"/>
    </location>
</feature>
<organism evidence="2 3">
    <name type="scientific">Starmerella bacillaris</name>
    <name type="common">Yeast</name>
    <name type="synonym">Candida zemplinina</name>
    <dbReference type="NCBI Taxonomy" id="1247836"/>
    <lineage>
        <taxon>Eukaryota</taxon>
        <taxon>Fungi</taxon>
        <taxon>Dikarya</taxon>
        <taxon>Ascomycota</taxon>
        <taxon>Saccharomycotina</taxon>
        <taxon>Dipodascomycetes</taxon>
        <taxon>Dipodascales</taxon>
        <taxon>Trichomonascaceae</taxon>
        <taxon>Starmerella</taxon>
    </lineage>
</organism>
<evidence type="ECO:0000256" key="1">
    <source>
        <dbReference type="SAM" id="MobiDB-lite"/>
    </source>
</evidence>
<name>A0AAV5RLA7_STABA</name>
<dbReference type="AlphaFoldDB" id="A0AAV5RLA7"/>
<protein>
    <submittedName>
        <fullName evidence="2">Pfu1 protein</fullName>
    </submittedName>
</protein>
<evidence type="ECO:0000313" key="3">
    <source>
        <dbReference type="Proteomes" id="UP001362899"/>
    </source>
</evidence>
<feature type="region of interest" description="Disordered" evidence="1">
    <location>
        <begin position="37"/>
        <end position="76"/>
    </location>
</feature>
<dbReference type="SUPFAM" id="SSF52047">
    <property type="entry name" value="RNI-like"/>
    <property type="match status" value="1"/>
</dbReference>
<evidence type="ECO:0000313" key="2">
    <source>
        <dbReference type="EMBL" id="GMM52190.1"/>
    </source>
</evidence>
<gene>
    <name evidence="2" type="ORF">DASB73_031530</name>
</gene>
<keyword evidence="3" id="KW-1185">Reference proteome</keyword>
<feature type="compositionally biased region" description="Low complexity" evidence="1">
    <location>
        <begin position="40"/>
        <end position="66"/>
    </location>
</feature>